<comment type="caution">
    <text evidence="1">The sequence shown here is derived from an EMBL/GenBank/DDBJ whole genome shotgun (WGS) entry which is preliminary data.</text>
</comment>
<dbReference type="Proteomes" id="UP000831701">
    <property type="component" value="Chromosome 18"/>
</dbReference>
<reference evidence="1" key="1">
    <citation type="submission" date="2022-04" db="EMBL/GenBank/DDBJ databases">
        <title>Jade perch genome.</title>
        <authorList>
            <person name="Chao B."/>
        </authorList>
    </citation>
    <scope>NUCLEOTIDE SEQUENCE</scope>
    <source>
        <strain evidence="1">CB-2022</strain>
    </source>
</reference>
<organism evidence="1 2">
    <name type="scientific">Scortum barcoo</name>
    <name type="common">barcoo grunter</name>
    <dbReference type="NCBI Taxonomy" id="214431"/>
    <lineage>
        <taxon>Eukaryota</taxon>
        <taxon>Metazoa</taxon>
        <taxon>Chordata</taxon>
        <taxon>Craniata</taxon>
        <taxon>Vertebrata</taxon>
        <taxon>Euteleostomi</taxon>
        <taxon>Actinopterygii</taxon>
        <taxon>Neopterygii</taxon>
        <taxon>Teleostei</taxon>
        <taxon>Neoteleostei</taxon>
        <taxon>Acanthomorphata</taxon>
        <taxon>Eupercaria</taxon>
        <taxon>Centrarchiformes</taxon>
        <taxon>Terapontoidei</taxon>
        <taxon>Terapontidae</taxon>
        <taxon>Scortum</taxon>
    </lineage>
</organism>
<keyword evidence="2" id="KW-1185">Reference proteome</keyword>
<accession>A0ACB8VRH5</accession>
<evidence type="ECO:0000313" key="2">
    <source>
        <dbReference type="Proteomes" id="UP000831701"/>
    </source>
</evidence>
<dbReference type="EMBL" id="CM041548">
    <property type="protein sequence ID" value="KAI3358217.1"/>
    <property type="molecule type" value="Genomic_DNA"/>
</dbReference>
<name>A0ACB8VRH5_9TELE</name>
<sequence>MSHREEASGKTQDTLEKLCLSAGLGTPRGPPGRAGGSVWGEGSLGISAQTAASATRSQTKRMKKKKKICVVVYVLVTLEKEQLQIINDKLKNISDMAANHSQLLSSYSKQLQDEVKKLKTEVCPDEWKRFGRSCYFKSNEKKD</sequence>
<evidence type="ECO:0000313" key="1">
    <source>
        <dbReference type="EMBL" id="KAI3358217.1"/>
    </source>
</evidence>
<gene>
    <name evidence="1" type="ORF">L3Q82_003220</name>
</gene>
<protein>
    <submittedName>
        <fullName evidence="1">Uncharacterized protein</fullName>
    </submittedName>
</protein>
<proteinExistence type="predicted"/>